<feature type="binding site" evidence="5">
    <location>
        <position position="258"/>
    </location>
    <ligand>
        <name>substrate</name>
    </ligand>
</feature>
<feature type="active site" description="Proton donor" evidence="5">
    <location>
        <position position="254"/>
    </location>
</feature>
<dbReference type="RefSeq" id="WP_061475426.1">
    <property type="nucleotide sequence ID" value="NZ_JMGO02000002.1"/>
</dbReference>
<evidence type="ECO:0000256" key="4">
    <source>
        <dbReference type="ARBA" id="ARBA00023096"/>
    </source>
</evidence>
<dbReference type="Gene3D" id="3.40.50.720">
    <property type="entry name" value="NAD(P)-binding Rossmann-like Domain"/>
    <property type="match status" value="2"/>
</dbReference>
<evidence type="ECO:0000313" key="9">
    <source>
        <dbReference type="Proteomes" id="UP000078435"/>
    </source>
</evidence>
<feature type="binding site" evidence="5">
    <location>
        <position position="67"/>
    </location>
    <ligand>
        <name>substrate</name>
    </ligand>
</feature>
<dbReference type="InterPro" id="IPR006140">
    <property type="entry name" value="D-isomer_DH_NAD-bd"/>
</dbReference>
<feature type="binding site" evidence="5">
    <location>
        <position position="147"/>
    </location>
    <ligand>
        <name>NAD(+)</name>
        <dbReference type="ChEBI" id="CHEBI:57540"/>
    </ligand>
</feature>
<feature type="active site" evidence="5">
    <location>
        <position position="208"/>
    </location>
</feature>
<dbReference type="EC" id="1.1.1.290" evidence="5"/>
<dbReference type="GO" id="GO:0033711">
    <property type="term" value="F:4-phosphoerythronate dehydrogenase activity"/>
    <property type="evidence" value="ECO:0007669"/>
    <property type="project" value="UniProtKB-EC"/>
</dbReference>
<sequence>MKIVVDENMPHAVELFAEFGEVVPLPGRQMQAQDLQDADVLLVRSVTRVDAALLADCPKLRFVGTATIGTDHVDKALLASRHIPFFSAPGCNKYSVGDYVLSALLVLAERYELVLANLTLAVIGAGNTGGSVAGKAEALGMKVLRCDPPKARSGAAGEYVDYQSALGADIISFHVPITREGPDATFHLLGEQEIARRPAGQILINASRGEVWDNRALLARQQGPEPLRLVMDVWEGEPDPLQALVPHTEIATPHIAGYSLEGKARGTWMLYEALCRQLGREPRQDLRRLLPPPDVRLVEPGRAPDQALIKQLVHLIYDVRRDDTRFRNRLGQPGSFDAQRKHYPERRELSSLQIGGEHASAVLGALGFDISRP</sequence>
<feature type="binding site" evidence="5">
    <location>
        <position position="257"/>
    </location>
    <ligand>
        <name>NAD(+)</name>
        <dbReference type="ChEBI" id="CHEBI:57540"/>
    </ligand>
</feature>
<keyword evidence="4 5" id="KW-0664">Pyridoxine biosynthesis</keyword>
<dbReference type="HAMAP" id="MF_01825">
    <property type="entry name" value="PdxB"/>
    <property type="match status" value="1"/>
</dbReference>
<dbReference type="EMBL" id="JMGO02000002">
    <property type="protein sequence ID" value="KXU81280.1"/>
    <property type="molecule type" value="Genomic_DNA"/>
</dbReference>
<comment type="function">
    <text evidence="5">Catalyzes the oxidation of erythronate-4-phosphate to 3-hydroxy-2-oxo-4-phosphonooxybutanoate.</text>
</comment>
<dbReference type="GO" id="GO:0005829">
    <property type="term" value="C:cytosol"/>
    <property type="evidence" value="ECO:0007669"/>
    <property type="project" value="TreeGrafter"/>
</dbReference>
<dbReference type="InterPro" id="IPR020921">
    <property type="entry name" value="Erythronate-4-P_DHase"/>
</dbReference>
<accession>A0A175VL81</accession>
<dbReference type="Pfam" id="PF11890">
    <property type="entry name" value="DUF3410"/>
    <property type="match status" value="1"/>
</dbReference>
<comment type="caution">
    <text evidence="8">The sequence shown here is derived from an EMBL/GenBank/DDBJ whole genome shotgun (WGS) entry which is preliminary data.</text>
</comment>
<dbReference type="GO" id="GO:0051287">
    <property type="term" value="F:NAD binding"/>
    <property type="evidence" value="ECO:0007669"/>
    <property type="project" value="InterPro"/>
</dbReference>
<feature type="binding site" evidence="5">
    <location>
        <position position="232"/>
    </location>
    <ligand>
        <name>NAD(+)</name>
        <dbReference type="ChEBI" id="CHEBI:57540"/>
    </ligand>
</feature>
<dbReference type="Gene3D" id="3.30.1370.170">
    <property type="match status" value="1"/>
</dbReference>
<evidence type="ECO:0000256" key="5">
    <source>
        <dbReference type="HAMAP-Rule" id="MF_01825"/>
    </source>
</evidence>
<evidence type="ECO:0000259" key="7">
    <source>
        <dbReference type="Pfam" id="PF11890"/>
    </source>
</evidence>
<dbReference type="CDD" id="cd12158">
    <property type="entry name" value="ErythrP_dh"/>
    <property type="match status" value="1"/>
</dbReference>
<dbReference type="STRING" id="29489.VL01_11250"/>
<keyword evidence="1 5" id="KW-0963">Cytoplasm</keyword>
<feature type="binding site" evidence="5">
    <location>
        <begin position="206"/>
        <end position="208"/>
    </location>
    <ligand>
        <name>NAD(+)</name>
        <dbReference type="ChEBI" id="CHEBI:57540"/>
    </ligand>
</feature>
<evidence type="ECO:0000259" key="6">
    <source>
        <dbReference type="Pfam" id="PF02826"/>
    </source>
</evidence>
<comment type="similarity">
    <text evidence="5">Belongs to the D-isomer specific 2-hydroxyacid dehydrogenase family. PdxB subfamily.</text>
</comment>
<dbReference type="GO" id="GO:0046983">
    <property type="term" value="F:protein dimerization activity"/>
    <property type="evidence" value="ECO:0007669"/>
    <property type="project" value="InterPro"/>
</dbReference>
<dbReference type="InterPro" id="IPR038251">
    <property type="entry name" value="PdxB_dimer_sf"/>
</dbReference>
<dbReference type="SUPFAM" id="SSF51735">
    <property type="entry name" value="NAD(P)-binding Rossmann-fold domains"/>
    <property type="match status" value="1"/>
</dbReference>
<evidence type="ECO:0000256" key="3">
    <source>
        <dbReference type="ARBA" id="ARBA00023027"/>
    </source>
</evidence>
<gene>
    <name evidence="5" type="primary">pdxB</name>
    <name evidence="8" type="ORF">LCR_06105</name>
</gene>
<dbReference type="PANTHER" id="PTHR42938">
    <property type="entry name" value="FORMATE DEHYDROGENASE 1"/>
    <property type="match status" value="1"/>
</dbReference>
<evidence type="ECO:0000256" key="1">
    <source>
        <dbReference type="ARBA" id="ARBA00022490"/>
    </source>
</evidence>
<comment type="subunit">
    <text evidence="5">Homodimer.</text>
</comment>
<feature type="active site" evidence="5">
    <location>
        <position position="237"/>
    </location>
</feature>
<dbReference type="Pfam" id="PF02826">
    <property type="entry name" value="2-Hacid_dh_C"/>
    <property type="match status" value="1"/>
</dbReference>
<organism evidence="8 9">
    <name type="scientific">Aeromonas enteropelogenes</name>
    <name type="common">Aeromonas trota</name>
    <dbReference type="NCBI Taxonomy" id="29489"/>
    <lineage>
        <taxon>Bacteria</taxon>
        <taxon>Pseudomonadati</taxon>
        <taxon>Pseudomonadota</taxon>
        <taxon>Gammaproteobacteria</taxon>
        <taxon>Aeromonadales</taxon>
        <taxon>Aeromonadaceae</taxon>
        <taxon>Aeromonas</taxon>
    </lineage>
</organism>
<feature type="domain" description="Erythronate-4-phosphate dehydrogenase dimerisation" evidence="7">
    <location>
        <begin position="289"/>
        <end position="366"/>
    </location>
</feature>
<feature type="domain" description="D-isomer specific 2-hydroxyacid dehydrogenase NAD-binding" evidence="6">
    <location>
        <begin position="115"/>
        <end position="256"/>
    </location>
</feature>
<keyword evidence="3 5" id="KW-0520">NAD</keyword>
<comment type="pathway">
    <text evidence="5">Cofactor biosynthesis; pyridoxine 5'-phosphate biosynthesis; pyridoxine 5'-phosphate from D-erythrose 4-phosphate: step 2/5.</text>
</comment>
<evidence type="ECO:0000256" key="2">
    <source>
        <dbReference type="ARBA" id="ARBA00023002"/>
    </source>
</evidence>
<dbReference type="OrthoDB" id="9770208at2"/>
<dbReference type="AlphaFoldDB" id="A0A175VL81"/>
<dbReference type="Proteomes" id="UP000078435">
    <property type="component" value="Unassembled WGS sequence"/>
</dbReference>
<dbReference type="InterPro" id="IPR024531">
    <property type="entry name" value="Erythronate-4-P_DHase_dimer"/>
</dbReference>
<reference evidence="8 9" key="1">
    <citation type="submission" date="2016-02" db="EMBL/GenBank/DDBJ databases">
        <title>Draft genome sequence of Aeromonas trota strain 1999lcr isolated from cerebrospinal fluid (CSF).</title>
        <authorList>
            <person name="Dallagassa C.B."/>
            <person name="Prediger K.C."/>
            <person name="Weiss V.A."/>
            <person name="Assis F.E."/>
            <person name="Baura V."/>
            <person name="Cruz L.M."/>
            <person name="Souza E.M."/>
            <person name="Pedrosa F.O."/>
            <person name="Fadel-Picheth C.M."/>
        </authorList>
    </citation>
    <scope>NUCLEOTIDE SEQUENCE [LARGE SCALE GENOMIC DNA]</scope>
    <source>
        <strain evidence="8 9">1999lcr</strain>
    </source>
</reference>
<dbReference type="GO" id="GO:0036001">
    <property type="term" value="P:'de novo' pyridoxal 5'-phosphate biosynthetic process"/>
    <property type="evidence" value="ECO:0007669"/>
    <property type="project" value="TreeGrafter"/>
</dbReference>
<name>A0A175VL81_AEREN</name>
<keyword evidence="2 5" id="KW-0560">Oxidoreductase</keyword>
<evidence type="ECO:0000313" key="8">
    <source>
        <dbReference type="EMBL" id="KXU81280.1"/>
    </source>
</evidence>
<dbReference type="InterPro" id="IPR036291">
    <property type="entry name" value="NAD(P)-bd_dom_sf"/>
</dbReference>
<dbReference type="UniPathway" id="UPA00244">
    <property type="reaction ID" value="UER00310"/>
</dbReference>
<dbReference type="PANTHER" id="PTHR42938:SF9">
    <property type="entry name" value="FORMATE DEHYDROGENASE 1"/>
    <property type="match status" value="1"/>
</dbReference>
<proteinExistence type="inferred from homology"/>
<comment type="caution">
    <text evidence="5">Lacks conserved residue(s) required for the propagation of feature annotation.</text>
</comment>
<dbReference type="GO" id="GO:0008615">
    <property type="term" value="P:pyridoxine biosynthetic process"/>
    <property type="evidence" value="ECO:0007669"/>
    <property type="project" value="UniProtKB-UniRule"/>
</dbReference>
<comment type="subcellular location">
    <subcellularLocation>
        <location evidence="5">Cytoplasm</location>
    </subcellularLocation>
</comment>
<feature type="binding site" evidence="5">
    <location>
        <position position="45"/>
    </location>
    <ligand>
        <name>substrate</name>
    </ligand>
</feature>
<protein>
    <recommendedName>
        <fullName evidence="5">Erythronate-4-phosphate dehydrogenase</fullName>
        <ecNumber evidence="5">1.1.1.290</ecNumber>
    </recommendedName>
</protein>
<dbReference type="SUPFAM" id="SSF52283">
    <property type="entry name" value="Formate/glycerate dehydrogenase catalytic domain-like"/>
    <property type="match status" value="1"/>
</dbReference>
<comment type="catalytic activity">
    <reaction evidence="5">
        <text>4-phospho-D-erythronate + NAD(+) = (R)-3-hydroxy-2-oxo-4-phosphooxybutanoate + NADH + H(+)</text>
        <dbReference type="Rhea" id="RHEA:18829"/>
        <dbReference type="ChEBI" id="CHEBI:15378"/>
        <dbReference type="ChEBI" id="CHEBI:57540"/>
        <dbReference type="ChEBI" id="CHEBI:57945"/>
        <dbReference type="ChEBI" id="CHEBI:58538"/>
        <dbReference type="ChEBI" id="CHEBI:58766"/>
        <dbReference type="EC" id="1.1.1.290"/>
    </reaction>
</comment>